<dbReference type="InterPro" id="IPR050204">
    <property type="entry name" value="AraC_XylS_family_regulators"/>
</dbReference>
<dbReference type="InterPro" id="IPR018060">
    <property type="entry name" value="HTH_AraC"/>
</dbReference>
<gene>
    <name evidence="5" type="ORF">GCM10010178_73690</name>
</gene>
<dbReference type="InterPro" id="IPR018062">
    <property type="entry name" value="HTH_AraC-typ_CS"/>
</dbReference>
<name>A0ABQ2V6H2_9PSEU</name>
<organism evidence="5 6">
    <name type="scientific">Lentzea flava</name>
    <dbReference type="NCBI Taxonomy" id="103732"/>
    <lineage>
        <taxon>Bacteria</taxon>
        <taxon>Bacillati</taxon>
        <taxon>Actinomycetota</taxon>
        <taxon>Actinomycetes</taxon>
        <taxon>Pseudonocardiales</taxon>
        <taxon>Pseudonocardiaceae</taxon>
        <taxon>Lentzea</taxon>
    </lineage>
</organism>
<comment type="caution">
    <text evidence="5">The sequence shown here is derived from an EMBL/GenBank/DDBJ whole genome shotgun (WGS) entry which is preliminary data.</text>
</comment>
<keyword evidence="1" id="KW-0805">Transcription regulation</keyword>
<dbReference type="PANTHER" id="PTHR46796">
    <property type="entry name" value="HTH-TYPE TRANSCRIPTIONAL ACTIVATOR RHAS-RELATED"/>
    <property type="match status" value="1"/>
</dbReference>
<dbReference type="Pfam" id="PF12833">
    <property type="entry name" value="HTH_18"/>
    <property type="match status" value="1"/>
</dbReference>
<keyword evidence="2" id="KW-0238">DNA-binding</keyword>
<dbReference type="SUPFAM" id="SSF46689">
    <property type="entry name" value="Homeodomain-like"/>
    <property type="match status" value="2"/>
</dbReference>
<sequence length="291" mass="31300">MHKVVAYVPEGVVLLDLGMVSRAFEDCASRYQLRYACLNGKSVRTSHRMLIEMHGGLELLKCADTIVVPAFTSVNRSVTPEAAGALRAAHRAGARLAGLSTGTFVLAEAGVLNDGVAAVDLGWADVFTRRFPQVDVAAGVPYTEWEGVSTSSDSVGTSALLRHLTRRGPGGIPVRSLSNGDESGNLAALREWIVHNLETPLPLSELSARAHLSQRTLTRRFRAETGLSPGQWILARRIDAAKALLETTPDTVDQIARAVGFSCAGTLRDHFKRMTGVTPANYRASARQAEQ</sequence>
<evidence type="ECO:0000313" key="5">
    <source>
        <dbReference type="EMBL" id="GGU71284.1"/>
    </source>
</evidence>
<dbReference type="InterPro" id="IPR009057">
    <property type="entry name" value="Homeodomain-like_sf"/>
</dbReference>
<dbReference type="Gene3D" id="1.10.10.60">
    <property type="entry name" value="Homeodomain-like"/>
    <property type="match status" value="1"/>
</dbReference>
<accession>A0ABQ2V6H2</accession>
<keyword evidence="6" id="KW-1185">Reference proteome</keyword>
<dbReference type="PROSITE" id="PS01124">
    <property type="entry name" value="HTH_ARAC_FAMILY_2"/>
    <property type="match status" value="1"/>
</dbReference>
<evidence type="ECO:0000259" key="4">
    <source>
        <dbReference type="PROSITE" id="PS01124"/>
    </source>
</evidence>
<dbReference type="PROSITE" id="PS00041">
    <property type="entry name" value="HTH_ARAC_FAMILY_1"/>
    <property type="match status" value="1"/>
</dbReference>
<dbReference type="InterPro" id="IPR029062">
    <property type="entry name" value="Class_I_gatase-like"/>
</dbReference>
<proteinExistence type="predicted"/>
<keyword evidence="3" id="KW-0804">Transcription</keyword>
<evidence type="ECO:0000313" key="6">
    <source>
        <dbReference type="Proteomes" id="UP000649573"/>
    </source>
</evidence>
<feature type="domain" description="HTH araC/xylS-type" evidence="4">
    <location>
        <begin position="187"/>
        <end position="285"/>
    </location>
</feature>
<evidence type="ECO:0000256" key="2">
    <source>
        <dbReference type="ARBA" id="ARBA00023125"/>
    </source>
</evidence>
<dbReference type="Proteomes" id="UP000649573">
    <property type="component" value="Unassembled WGS sequence"/>
</dbReference>
<dbReference type="SMART" id="SM00342">
    <property type="entry name" value="HTH_ARAC"/>
    <property type="match status" value="1"/>
</dbReference>
<dbReference type="EMBL" id="BMRE01000049">
    <property type="protein sequence ID" value="GGU71284.1"/>
    <property type="molecule type" value="Genomic_DNA"/>
</dbReference>
<evidence type="ECO:0000256" key="1">
    <source>
        <dbReference type="ARBA" id="ARBA00023015"/>
    </source>
</evidence>
<dbReference type="Gene3D" id="3.40.50.880">
    <property type="match status" value="1"/>
</dbReference>
<evidence type="ECO:0000256" key="3">
    <source>
        <dbReference type="ARBA" id="ARBA00023163"/>
    </source>
</evidence>
<protein>
    <submittedName>
        <fullName evidence="5">AraC family transcriptional regulator</fullName>
    </submittedName>
</protein>
<reference evidence="6" key="1">
    <citation type="journal article" date="2019" name="Int. J. Syst. Evol. Microbiol.">
        <title>The Global Catalogue of Microorganisms (GCM) 10K type strain sequencing project: providing services to taxonomists for standard genome sequencing and annotation.</title>
        <authorList>
            <consortium name="The Broad Institute Genomics Platform"/>
            <consortium name="The Broad Institute Genome Sequencing Center for Infectious Disease"/>
            <person name="Wu L."/>
            <person name="Ma J."/>
        </authorList>
    </citation>
    <scope>NUCLEOTIDE SEQUENCE [LARGE SCALE GENOMIC DNA]</scope>
    <source>
        <strain evidence="6">JCM 3296</strain>
    </source>
</reference>
<dbReference type="RefSeq" id="WP_189258393.1">
    <property type="nucleotide sequence ID" value="NZ_BMRE01000049.1"/>
</dbReference>
<dbReference type="SUPFAM" id="SSF52317">
    <property type="entry name" value="Class I glutamine amidotransferase-like"/>
    <property type="match status" value="1"/>
</dbReference>